<evidence type="ECO:0000313" key="2">
    <source>
        <dbReference type="EMBL" id="CAD7084935.1"/>
    </source>
</evidence>
<keyword evidence="1" id="KW-0472">Membrane</keyword>
<proteinExistence type="predicted"/>
<dbReference type="InParanoid" id="A0A7R8UQJ4"/>
<keyword evidence="3" id="KW-1185">Reference proteome</keyword>
<evidence type="ECO:0000313" key="3">
    <source>
        <dbReference type="Proteomes" id="UP000594454"/>
    </source>
</evidence>
<sequence>MTGHSIYPNSGNVTKDFLNQILHEDKNYPSLLDKKYTRIDDKQLSDMLVECFQRFFRDREIKLHFIPGVMVRVVPSNENRIKLSLRQAGVPSERKHKPYKNMLQLAIPVIMMPAVALGTILPFMLPAIKMAAIMTAIINNGALLAALLYAARSNSLNNEEHVVHYTHPGYH</sequence>
<name>A0A7R8UQJ4_HERIL</name>
<protein>
    <submittedName>
        <fullName evidence="2">Uncharacterized protein</fullName>
    </submittedName>
</protein>
<feature type="transmembrane region" description="Helical" evidence="1">
    <location>
        <begin position="102"/>
        <end position="125"/>
    </location>
</feature>
<accession>A0A7R8UQJ4</accession>
<dbReference type="EMBL" id="LR899011">
    <property type="protein sequence ID" value="CAD7084935.1"/>
    <property type="molecule type" value="Genomic_DNA"/>
</dbReference>
<keyword evidence="1" id="KW-1133">Transmembrane helix</keyword>
<reference evidence="2 3" key="1">
    <citation type="submission" date="2020-11" db="EMBL/GenBank/DDBJ databases">
        <authorList>
            <person name="Wallbank WR R."/>
            <person name="Pardo Diaz C."/>
            <person name="Kozak K."/>
            <person name="Martin S."/>
            <person name="Jiggins C."/>
            <person name="Moest M."/>
            <person name="Warren A I."/>
            <person name="Generalovic N T."/>
            <person name="Byers J.R.P. K."/>
            <person name="Montejo-Kovacevich G."/>
            <person name="Yen C E."/>
        </authorList>
    </citation>
    <scope>NUCLEOTIDE SEQUENCE [LARGE SCALE GENOMIC DNA]</scope>
</reference>
<dbReference type="Pfam" id="PF07898">
    <property type="entry name" value="DUF1676"/>
    <property type="match status" value="1"/>
</dbReference>
<keyword evidence="1" id="KW-0812">Transmembrane</keyword>
<dbReference type="AlphaFoldDB" id="A0A7R8UQJ4"/>
<dbReference type="InterPro" id="IPR012464">
    <property type="entry name" value="DUF1676"/>
</dbReference>
<organism evidence="2 3">
    <name type="scientific">Hermetia illucens</name>
    <name type="common">Black soldier fly</name>
    <dbReference type="NCBI Taxonomy" id="343691"/>
    <lineage>
        <taxon>Eukaryota</taxon>
        <taxon>Metazoa</taxon>
        <taxon>Ecdysozoa</taxon>
        <taxon>Arthropoda</taxon>
        <taxon>Hexapoda</taxon>
        <taxon>Insecta</taxon>
        <taxon>Pterygota</taxon>
        <taxon>Neoptera</taxon>
        <taxon>Endopterygota</taxon>
        <taxon>Diptera</taxon>
        <taxon>Brachycera</taxon>
        <taxon>Stratiomyomorpha</taxon>
        <taxon>Stratiomyidae</taxon>
        <taxon>Hermetiinae</taxon>
        <taxon>Hermetia</taxon>
    </lineage>
</organism>
<evidence type="ECO:0000256" key="1">
    <source>
        <dbReference type="SAM" id="Phobius"/>
    </source>
</evidence>
<dbReference type="OrthoDB" id="6819390at2759"/>
<gene>
    <name evidence="2" type="ORF">HERILL_LOCUS7807</name>
</gene>
<dbReference type="Proteomes" id="UP000594454">
    <property type="component" value="Chromosome 3"/>
</dbReference>
<feature type="transmembrane region" description="Helical" evidence="1">
    <location>
        <begin position="131"/>
        <end position="151"/>
    </location>
</feature>